<keyword evidence="14" id="KW-1185">Reference proteome</keyword>
<dbReference type="InterPro" id="IPR050464">
    <property type="entry name" value="Zeta_carotene_desat/Oxidored"/>
</dbReference>
<evidence type="ECO:0000256" key="2">
    <source>
        <dbReference type="ARBA" id="ARBA00005073"/>
    </source>
</evidence>
<dbReference type="PANTHER" id="PTHR42923">
    <property type="entry name" value="PROTOPORPHYRINOGEN OXIDASE"/>
    <property type="match status" value="1"/>
</dbReference>
<keyword evidence="8 11" id="KW-0350">Heme biosynthesis</keyword>
<accession>A0AAW1UH40</accession>
<evidence type="ECO:0000313" key="14">
    <source>
        <dbReference type="Proteomes" id="UP001431783"/>
    </source>
</evidence>
<evidence type="ECO:0000256" key="9">
    <source>
        <dbReference type="ARBA" id="ARBA00023244"/>
    </source>
</evidence>
<dbReference type="EMBL" id="JARQZJ010000064">
    <property type="protein sequence ID" value="KAK9880410.1"/>
    <property type="molecule type" value="Genomic_DNA"/>
</dbReference>
<evidence type="ECO:0000256" key="5">
    <source>
        <dbReference type="ARBA" id="ARBA00022630"/>
    </source>
</evidence>
<sequence>MGVLVLGGGVSGLSTAYYLTKKLHPTSIYLWEASERCGGWIRSHRNEKGIIFEQAARTLRPKSEAGANTLALVEELQLSKDVCCVLSSSPAAKKRLIYVNGQLHALPSSIFSLFKKIPPFSKPLITNFLNEYKVPKKQVKDESIHDFISRRFGHEIADYLINPLICGICAGNAKEVSVNFLAGQLFEYEQSYGNISKGLLYNLFTKNKGLPQSSLLDKAKREKWNVYSFKNGLETLPRRLNEYLNSVGILPAINTQCEKIEFSKNEVIAHNQNSSLKIKHLFSTILSEQLAKLIVDQHPKLSVLLESIKSVNVAVVNLHFKGELIKNPGFGFLVPPQENLPILGVIFDTCSFEQNGDTVLTVMMGGHWFQKYFANFEQDEQFYNVALNYISKILNIHEEPISHKVSILEKCIPQYSIGHKATVESINNYISTFRLPISICGMSFQGVGVNDVILSAKKSVNNFFKNQ</sequence>
<comment type="caution">
    <text evidence="13">The sequence shown here is derived from an EMBL/GenBank/DDBJ whole genome shotgun (WGS) entry which is preliminary data.</text>
</comment>
<comment type="pathway">
    <text evidence="2 11">Porphyrin-containing compound metabolism; protoporphyrin-IX biosynthesis; protoporphyrin-IX from protoporphyrinogen-IX: step 1/1.</text>
</comment>
<evidence type="ECO:0000256" key="3">
    <source>
        <dbReference type="ARBA" id="ARBA00010551"/>
    </source>
</evidence>
<name>A0AAW1UH40_9CUCU</name>
<evidence type="ECO:0000256" key="1">
    <source>
        <dbReference type="ARBA" id="ARBA00002600"/>
    </source>
</evidence>
<dbReference type="GO" id="GO:0005743">
    <property type="term" value="C:mitochondrial inner membrane"/>
    <property type="evidence" value="ECO:0007669"/>
    <property type="project" value="UniProtKB-SubCell"/>
</dbReference>
<dbReference type="NCBIfam" id="TIGR00562">
    <property type="entry name" value="proto_IX_ox"/>
    <property type="match status" value="1"/>
</dbReference>
<dbReference type="AlphaFoldDB" id="A0AAW1UH40"/>
<organism evidence="13 14">
    <name type="scientific">Henosepilachna vigintioctopunctata</name>
    <dbReference type="NCBI Taxonomy" id="420089"/>
    <lineage>
        <taxon>Eukaryota</taxon>
        <taxon>Metazoa</taxon>
        <taxon>Ecdysozoa</taxon>
        <taxon>Arthropoda</taxon>
        <taxon>Hexapoda</taxon>
        <taxon>Insecta</taxon>
        <taxon>Pterygota</taxon>
        <taxon>Neoptera</taxon>
        <taxon>Endopterygota</taxon>
        <taxon>Coleoptera</taxon>
        <taxon>Polyphaga</taxon>
        <taxon>Cucujiformia</taxon>
        <taxon>Coccinelloidea</taxon>
        <taxon>Coccinellidae</taxon>
        <taxon>Epilachninae</taxon>
        <taxon>Epilachnini</taxon>
        <taxon>Henosepilachna</taxon>
    </lineage>
</organism>
<comment type="catalytic activity">
    <reaction evidence="10 11">
        <text>protoporphyrinogen IX + 3 O2 = protoporphyrin IX + 3 H2O2</text>
        <dbReference type="Rhea" id="RHEA:25576"/>
        <dbReference type="ChEBI" id="CHEBI:15379"/>
        <dbReference type="ChEBI" id="CHEBI:16240"/>
        <dbReference type="ChEBI" id="CHEBI:57306"/>
        <dbReference type="ChEBI" id="CHEBI:57307"/>
        <dbReference type="EC" id="1.3.3.4"/>
    </reaction>
</comment>
<comment type="function">
    <text evidence="1 11">Catalyzes the 6-electron oxidation of protoporphyrinogen-IX to form protoporphyrin-IX.</text>
</comment>
<evidence type="ECO:0000256" key="10">
    <source>
        <dbReference type="ARBA" id="ARBA00047554"/>
    </source>
</evidence>
<dbReference type="EC" id="1.3.3.4" evidence="4 11"/>
<dbReference type="FunFam" id="3.50.50.60:FF:000193">
    <property type="entry name" value="Protoporphyrinogen oxidase"/>
    <property type="match status" value="1"/>
</dbReference>
<comment type="similarity">
    <text evidence="3 11">Belongs to the protoporphyrinogen/coproporphyrinogen oxidase family. Protoporphyrinogen oxidase subfamily.</text>
</comment>
<gene>
    <name evidence="13" type="ORF">WA026_010289</name>
</gene>
<evidence type="ECO:0000256" key="6">
    <source>
        <dbReference type="ARBA" id="ARBA00022827"/>
    </source>
</evidence>
<reference evidence="13 14" key="1">
    <citation type="submission" date="2023-03" db="EMBL/GenBank/DDBJ databases">
        <title>Genome insight into feeding habits of ladybird beetles.</title>
        <authorList>
            <person name="Li H.-S."/>
            <person name="Huang Y.-H."/>
            <person name="Pang H."/>
        </authorList>
    </citation>
    <scope>NUCLEOTIDE SEQUENCE [LARGE SCALE GENOMIC DNA]</scope>
    <source>
        <strain evidence="13">SYSU_2023b</strain>
        <tissue evidence="13">Whole body</tissue>
    </source>
</reference>
<dbReference type="Pfam" id="PF01593">
    <property type="entry name" value="Amino_oxidase"/>
    <property type="match status" value="1"/>
</dbReference>
<dbReference type="InterPro" id="IPR036188">
    <property type="entry name" value="FAD/NAD-bd_sf"/>
</dbReference>
<feature type="domain" description="Amine oxidase" evidence="12">
    <location>
        <begin position="10"/>
        <end position="459"/>
    </location>
</feature>
<proteinExistence type="inferred from homology"/>
<evidence type="ECO:0000256" key="11">
    <source>
        <dbReference type="RuleBase" id="RU367069"/>
    </source>
</evidence>
<evidence type="ECO:0000256" key="4">
    <source>
        <dbReference type="ARBA" id="ARBA00012867"/>
    </source>
</evidence>
<dbReference type="SUPFAM" id="SSF54373">
    <property type="entry name" value="FAD-linked reductases, C-terminal domain"/>
    <property type="match status" value="1"/>
</dbReference>
<keyword evidence="7 11" id="KW-0560">Oxidoreductase</keyword>
<dbReference type="PANTHER" id="PTHR42923:SF3">
    <property type="entry name" value="PROTOPORPHYRINOGEN OXIDASE"/>
    <property type="match status" value="1"/>
</dbReference>
<dbReference type="Proteomes" id="UP001431783">
    <property type="component" value="Unassembled WGS sequence"/>
</dbReference>
<comment type="cofactor">
    <cofactor evidence="11">
        <name>FAD</name>
        <dbReference type="ChEBI" id="CHEBI:57692"/>
    </cofactor>
    <text evidence="11">Binds 1 FAD per subunit.</text>
</comment>
<dbReference type="SUPFAM" id="SSF51905">
    <property type="entry name" value="FAD/NAD(P)-binding domain"/>
    <property type="match status" value="1"/>
</dbReference>
<keyword evidence="5 11" id="KW-0285">Flavoprotein</keyword>
<dbReference type="Gene3D" id="3.50.50.60">
    <property type="entry name" value="FAD/NAD(P)-binding domain"/>
    <property type="match status" value="1"/>
</dbReference>
<dbReference type="GO" id="GO:0006782">
    <property type="term" value="P:protoporphyrinogen IX biosynthetic process"/>
    <property type="evidence" value="ECO:0007669"/>
    <property type="project" value="UniProtKB-UniRule"/>
</dbReference>
<evidence type="ECO:0000259" key="12">
    <source>
        <dbReference type="Pfam" id="PF01593"/>
    </source>
</evidence>
<comment type="subcellular location">
    <subcellularLocation>
        <location evidence="11">Mitochondrion inner membrane</location>
    </subcellularLocation>
</comment>
<evidence type="ECO:0000256" key="7">
    <source>
        <dbReference type="ARBA" id="ARBA00023002"/>
    </source>
</evidence>
<evidence type="ECO:0000313" key="13">
    <source>
        <dbReference type="EMBL" id="KAK9880410.1"/>
    </source>
</evidence>
<dbReference type="InterPro" id="IPR004572">
    <property type="entry name" value="Protoporphyrinogen_oxidase"/>
</dbReference>
<protein>
    <recommendedName>
        <fullName evidence="4 11">Protoporphyrinogen oxidase</fullName>
        <ecNumber evidence="4 11">1.3.3.4</ecNumber>
    </recommendedName>
</protein>
<keyword evidence="9 11" id="KW-0627">Porphyrin biosynthesis</keyword>
<dbReference type="InterPro" id="IPR002937">
    <property type="entry name" value="Amino_oxidase"/>
</dbReference>
<keyword evidence="6 11" id="KW-0274">FAD</keyword>
<dbReference type="GO" id="GO:0004729">
    <property type="term" value="F:oxygen-dependent protoporphyrinogen oxidase activity"/>
    <property type="evidence" value="ECO:0007669"/>
    <property type="project" value="UniProtKB-UniRule"/>
</dbReference>
<evidence type="ECO:0000256" key="8">
    <source>
        <dbReference type="ARBA" id="ARBA00023133"/>
    </source>
</evidence>